<dbReference type="UniPathway" id="UPA00606"/>
<evidence type="ECO:0000256" key="2">
    <source>
        <dbReference type="ARBA" id="ARBA00006751"/>
    </source>
</evidence>
<accession>A0A1G9JQK8</accession>
<feature type="binding site" evidence="6">
    <location>
        <position position="32"/>
    </location>
    <ligand>
        <name>phosphate</name>
        <dbReference type="ChEBI" id="CHEBI:43474"/>
    </ligand>
</feature>
<feature type="binding site" evidence="6">
    <location>
        <position position="63"/>
    </location>
    <ligand>
        <name>phosphate</name>
        <dbReference type="ChEBI" id="CHEBI:43474"/>
    </ligand>
</feature>
<protein>
    <recommendedName>
        <fullName evidence="5">Purine nucleoside phosphorylase</fullName>
        <ecNumber evidence="5">2.4.2.1</ecNumber>
    </recommendedName>
    <alternativeName>
        <fullName evidence="5">Inosine-guanosine phosphorylase</fullName>
    </alternativeName>
</protein>
<evidence type="ECO:0000313" key="9">
    <source>
        <dbReference type="Proteomes" id="UP000199053"/>
    </source>
</evidence>
<dbReference type="SUPFAM" id="SSF53167">
    <property type="entry name" value="Purine and uridine phosphorylases"/>
    <property type="match status" value="1"/>
</dbReference>
<dbReference type="OrthoDB" id="1523230at2"/>
<dbReference type="PANTHER" id="PTHR11904:SF9">
    <property type="entry name" value="PURINE NUCLEOSIDE PHOSPHORYLASE-RELATED"/>
    <property type="match status" value="1"/>
</dbReference>
<organism evidence="8 9">
    <name type="scientific">Maridesulfovibrio ferrireducens</name>
    <dbReference type="NCBI Taxonomy" id="246191"/>
    <lineage>
        <taxon>Bacteria</taxon>
        <taxon>Pseudomonadati</taxon>
        <taxon>Thermodesulfobacteriota</taxon>
        <taxon>Desulfovibrionia</taxon>
        <taxon>Desulfovibrionales</taxon>
        <taxon>Desulfovibrionaceae</taxon>
        <taxon>Maridesulfovibrio</taxon>
    </lineage>
</organism>
<evidence type="ECO:0000259" key="7">
    <source>
        <dbReference type="Pfam" id="PF01048"/>
    </source>
</evidence>
<dbReference type="InterPro" id="IPR011270">
    <property type="entry name" value="Pur_Nuc_Pase_Ino/Guo-sp"/>
</dbReference>
<comment type="function">
    <text evidence="5">The purine nucleoside phosphorylases catalyze the phosphorolytic breakdown of the N-glycosidic bond in the beta-(deoxy)ribonucleoside molecules, with the formation of the corresponding free purine bases and pentose-1-phosphate.</text>
</comment>
<dbReference type="NCBIfam" id="TIGR01700">
    <property type="entry name" value="PNPH"/>
    <property type="match status" value="1"/>
</dbReference>
<dbReference type="STRING" id="246191.SAMN05660337_2898"/>
<dbReference type="RefSeq" id="WP_092162346.1">
    <property type="nucleotide sequence ID" value="NZ_FNGA01000004.1"/>
</dbReference>
<evidence type="ECO:0000313" key="8">
    <source>
        <dbReference type="EMBL" id="SDL39495.1"/>
    </source>
</evidence>
<keyword evidence="4 5" id="KW-0808">Transferase</keyword>
<dbReference type="GO" id="GO:0004731">
    <property type="term" value="F:purine-nucleoside phosphorylase activity"/>
    <property type="evidence" value="ECO:0007669"/>
    <property type="project" value="UniProtKB-EC"/>
</dbReference>
<evidence type="ECO:0000256" key="5">
    <source>
        <dbReference type="PIRNR" id="PIRNR000477"/>
    </source>
</evidence>
<dbReference type="CDD" id="cd09009">
    <property type="entry name" value="PNP-EcPNPII_like"/>
    <property type="match status" value="1"/>
</dbReference>
<comment type="similarity">
    <text evidence="2 5">Belongs to the PNP/MTAP phosphorylase family.</text>
</comment>
<dbReference type="InterPro" id="IPR035994">
    <property type="entry name" value="Nucleoside_phosphorylase_sf"/>
</dbReference>
<dbReference type="Pfam" id="PF01048">
    <property type="entry name" value="PNP_UDP_1"/>
    <property type="match status" value="1"/>
</dbReference>
<feature type="binding site" evidence="6">
    <location>
        <position position="237"/>
    </location>
    <ligand>
        <name>a purine D-ribonucleoside</name>
        <dbReference type="ChEBI" id="CHEBI:142355"/>
    </ligand>
</feature>
<evidence type="ECO:0000256" key="1">
    <source>
        <dbReference type="ARBA" id="ARBA00005058"/>
    </source>
</evidence>
<dbReference type="Proteomes" id="UP000199053">
    <property type="component" value="Unassembled WGS sequence"/>
</dbReference>
<dbReference type="NCBIfam" id="NF006054">
    <property type="entry name" value="PRK08202.1"/>
    <property type="match status" value="1"/>
</dbReference>
<keyword evidence="9" id="KW-1185">Reference proteome</keyword>
<feature type="binding site" evidence="6">
    <location>
        <position position="115"/>
    </location>
    <ligand>
        <name>phosphate</name>
        <dbReference type="ChEBI" id="CHEBI:43474"/>
    </ligand>
</feature>
<feature type="domain" description="Nucleoside phosphorylase" evidence="7">
    <location>
        <begin position="25"/>
        <end position="271"/>
    </location>
</feature>
<feature type="binding site" evidence="6">
    <location>
        <position position="195"/>
    </location>
    <ligand>
        <name>a purine D-ribonucleoside</name>
        <dbReference type="ChEBI" id="CHEBI:142355"/>
    </ligand>
</feature>
<dbReference type="Gene3D" id="3.40.50.1580">
    <property type="entry name" value="Nucleoside phosphorylase domain"/>
    <property type="match status" value="1"/>
</dbReference>
<dbReference type="AlphaFoldDB" id="A0A1G9JQK8"/>
<feature type="binding site" evidence="6">
    <location>
        <begin position="83"/>
        <end position="85"/>
    </location>
    <ligand>
        <name>phosphate</name>
        <dbReference type="ChEBI" id="CHEBI:43474"/>
    </ligand>
</feature>
<feature type="binding site" evidence="6">
    <location>
        <position position="214"/>
    </location>
    <ligand>
        <name>phosphate</name>
        <dbReference type="ChEBI" id="CHEBI:43474"/>
    </ligand>
</feature>
<dbReference type="GO" id="GO:0005737">
    <property type="term" value="C:cytoplasm"/>
    <property type="evidence" value="ECO:0007669"/>
    <property type="project" value="TreeGrafter"/>
</dbReference>
<sequence>MTSPDLTTSITSHILEKIDNFQVGTIGIILGSGLGEAITKLDDAIEIPYSEIPGLPQSTVKGHSGRLIYGFMNKKPVLVFSGRFHLYEGYTAAEACLSIRIMGTLGIKKVFLTNAAGAINPQFDAGDLMLITDHINFTGQSPLTGHNYEEWGLRFPDMSKVYCEELRNTALEAAKAVSVRLERGVYIQLSGPNLETPAETRMFKLLGGDAVGMSTAIEAVTAVHMGMKVMGIACLTNKNLPDCMAETTHEGVIEQASKSSAAMSALIREIISRIN</sequence>
<gene>
    <name evidence="8" type="ORF">SAMN05660337_2898</name>
</gene>
<evidence type="ECO:0000256" key="3">
    <source>
        <dbReference type="ARBA" id="ARBA00022676"/>
    </source>
</evidence>
<keyword evidence="3 5" id="KW-0328">Glycosyltransferase</keyword>
<dbReference type="InterPro" id="IPR000845">
    <property type="entry name" value="Nucleoside_phosphorylase_d"/>
</dbReference>
<dbReference type="PANTHER" id="PTHR11904">
    <property type="entry name" value="METHYLTHIOADENOSINE/PURINE NUCLEOSIDE PHOSPHORYLASE"/>
    <property type="match status" value="1"/>
</dbReference>
<dbReference type="EMBL" id="FNGA01000004">
    <property type="protein sequence ID" value="SDL39495.1"/>
    <property type="molecule type" value="Genomic_DNA"/>
</dbReference>
<proteinExistence type="inferred from homology"/>
<dbReference type="GO" id="GO:0009116">
    <property type="term" value="P:nucleoside metabolic process"/>
    <property type="evidence" value="ECO:0007669"/>
    <property type="project" value="InterPro"/>
</dbReference>
<dbReference type="InterPro" id="IPR011268">
    <property type="entry name" value="Purine_phosphorylase"/>
</dbReference>
<reference evidence="9" key="1">
    <citation type="submission" date="2016-10" db="EMBL/GenBank/DDBJ databases">
        <authorList>
            <person name="Varghese N."/>
            <person name="Submissions S."/>
        </authorList>
    </citation>
    <scope>NUCLEOTIDE SEQUENCE [LARGE SCALE GENOMIC DNA]</scope>
    <source>
        <strain evidence="9">DSM 16995</strain>
    </source>
</reference>
<evidence type="ECO:0000256" key="4">
    <source>
        <dbReference type="ARBA" id="ARBA00022679"/>
    </source>
</evidence>
<name>A0A1G9JQK8_9BACT</name>
<dbReference type="NCBIfam" id="TIGR01697">
    <property type="entry name" value="PNPH-PUNA-XAPA"/>
    <property type="match status" value="1"/>
</dbReference>
<dbReference type="PIRSF" id="PIRSF000477">
    <property type="entry name" value="PurNPase"/>
    <property type="match status" value="1"/>
</dbReference>
<dbReference type="EC" id="2.4.2.1" evidence="5"/>
<evidence type="ECO:0000256" key="6">
    <source>
        <dbReference type="PIRSR" id="PIRSR000477-2"/>
    </source>
</evidence>
<comment type="pathway">
    <text evidence="1 5">Purine metabolism; purine nucleoside salvage.</text>
</comment>